<name>A0A0E9SST2_ANGAN</name>
<proteinExistence type="predicted"/>
<sequence>MRLDRRCADVFQKSWLVITDSSF</sequence>
<protein>
    <submittedName>
        <fullName evidence="1">Uncharacterized protein</fullName>
    </submittedName>
</protein>
<reference evidence="1" key="1">
    <citation type="submission" date="2014-11" db="EMBL/GenBank/DDBJ databases">
        <authorList>
            <person name="Amaro Gonzalez C."/>
        </authorList>
    </citation>
    <scope>NUCLEOTIDE SEQUENCE</scope>
</reference>
<dbReference type="AlphaFoldDB" id="A0A0E9SST2"/>
<organism evidence="1">
    <name type="scientific">Anguilla anguilla</name>
    <name type="common">European freshwater eel</name>
    <name type="synonym">Muraena anguilla</name>
    <dbReference type="NCBI Taxonomy" id="7936"/>
    <lineage>
        <taxon>Eukaryota</taxon>
        <taxon>Metazoa</taxon>
        <taxon>Chordata</taxon>
        <taxon>Craniata</taxon>
        <taxon>Vertebrata</taxon>
        <taxon>Euteleostomi</taxon>
        <taxon>Actinopterygii</taxon>
        <taxon>Neopterygii</taxon>
        <taxon>Teleostei</taxon>
        <taxon>Anguilliformes</taxon>
        <taxon>Anguillidae</taxon>
        <taxon>Anguilla</taxon>
    </lineage>
</organism>
<evidence type="ECO:0000313" key="1">
    <source>
        <dbReference type="EMBL" id="JAH44292.1"/>
    </source>
</evidence>
<dbReference type="EMBL" id="GBXM01064285">
    <property type="protein sequence ID" value="JAH44292.1"/>
    <property type="molecule type" value="Transcribed_RNA"/>
</dbReference>
<accession>A0A0E9SST2</accession>
<reference evidence="1" key="2">
    <citation type="journal article" date="2015" name="Fish Shellfish Immunol.">
        <title>Early steps in the European eel (Anguilla anguilla)-Vibrio vulnificus interaction in the gills: Role of the RtxA13 toxin.</title>
        <authorList>
            <person name="Callol A."/>
            <person name="Pajuelo D."/>
            <person name="Ebbesson L."/>
            <person name="Teles M."/>
            <person name="MacKenzie S."/>
            <person name="Amaro C."/>
        </authorList>
    </citation>
    <scope>NUCLEOTIDE SEQUENCE</scope>
</reference>